<protein>
    <submittedName>
        <fullName evidence="2">Uncharacterized protein</fullName>
    </submittedName>
</protein>
<feature type="region of interest" description="Disordered" evidence="1">
    <location>
        <begin position="121"/>
        <end position="154"/>
    </location>
</feature>
<keyword evidence="3" id="KW-1185">Reference proteome</keyword>
<evidence type="ECO:0000256" key="1">
    <source>
        <dbReference type="SAM" id="MobiDB-lite"/>
    </source>
</evidence>
<evidence type="ECO:0000313" key="2">
    <source>
        <dbReference type="EMBL" id="KAL0061649.1"/>
    </source>
</evidence>
<accession>A0ABR2ZL14</accession>
<comment type="caution">
    <text evidence="2">The sequence shown here is derived from an EMBL/GenBank/DDBJ whole genome shotgun (WGS) entry which is preliminary data.</text>
</comment>
<feature type="compositionally biased region" description="Low complexity" evidence="1">
    <location>
        <begin position="127"/>
        <end position="146"/>
    </location>
</feature>
<sequence>MCVMPAHQRFATQTSVSVWADFKAIMDFCLCSGKPIPEIAKLELLFDQLLEPSIKLPDLIKAMLLLSILPQQWLNTRKFATNSNSPAELTFKVAHKAVFNHYEAWKPAPIVSRISSVKKKDRDLKFNQQSSPSSLFSNNNNQSNNDNDQKKKNN</sequence>
<dbReference type="EMBL" id="JBBXMP010000128">
    <property type="protein sequence ID" value="KAL0061649.1"/>
    <property type="molecule type" value="Genomic_DNA"/>
</dbReference>
<gene>
    <name evidence="2" type="ORF">AAF712_011510</name>
</gene>
<evidence type="ECO:0000313" key="3">
    <source>
        <dbReference type="Proteomes" id="UP001437256"/>
    </source>
</evidence>
<proteinExistence type="predicted"/>
<reference evidence="2 3" key="1">
    <citation type="submission" date="2024-05" db="EMBL/GenBank/DDBJ databases">
        <title>A draft genome resource for the thread blight pathogen Marasmius tenuissimus strain MS-2.</title>
        <authorList>
            <person name="Yulfo-Soto G.E."/>
            <person name="Baruah I.K."/>
            <person name="Amoako-Attah I."/>
            <person name="Bukari Y."/>
            <person name="Meinhardt L.W."/>
            <person name="Bailey B.A."/>
            <person name="Cohen S.P."/>
        </authorList>
    </citation>
    <scope>NUCLEOTIDE SEQUENCE [LARGE SCALE GENOMIC DNA]</scope>
    <source>
        <strain evidence="2 3">MS-2</strain>
    </source>
</reference>
<name>A0ABR2ZL14_9AGAR</name>
<dbReference type="Proteomes" id="UP001437256">
    <property type="component" value="Unassembled WGS sequence"/>
</dbReference>
<organism evidence="2 3">
    <name type="scientific">Marasmius tenuissimus</name>
    <dbReference type="NCBI Taxonomy" id="585030"/>
    <lineage>
        <taxon>Eukaryota</taxon>
        <taxon>Fungi</taxon>
        <taxon>Dikarya</taxon>
        <taxon>Basidiomycota</taxon>
        <taxon>Agaricomycotina</taxon>
        <taxon>Agaricomycetes</taxon>
        <taxon>Agaricomycetidae</taxon>
        <taxon>Agaricales</taxon>
        <taxon>Marasmiineae</taxon>
        <taxon>Marasmiaceae</taxon>
        <taxon>Marasmius</taxon>
    </lineage>
</organism>